<dbReference type="Gene3D" id="3.40.640.10">
    <property type="entry name" value="Type I PLP-dependent aspartate aminotransferase-like (Major domain)"/>
    <property type="match status" value="1"/>
</dbReference>
<dbReference type="AlphaFoldDB" id="A0A1H3SLF3"/>
<evidence type="ECO:0000256" key="4">
    <source>
        <dbReference type="ARBA" id="ARBA00023125"/>
    </source>
</evidence>
<comment type="similarity">
    <text evidence="1">In the C-terminal section; belongs to the class-I pyridoxal-phosphate-dependent aminotransferase family.</text>
</comment>
<keyword evidence="8" id="KW-1185">Reference proteome</keyword>
<evidence type="ECO:0000256" key="5">
    <source>
        <dbReference type="ARBA" id="ARBA00023163"/>
    </source>
</evidence>
<gene>
    <name evidence="7" type="ORF">SAMN05444004_11287</name>
</gene>
<proteinExistence type="inferred from homology"/>
<feature type="domain" description="HTH gntR-type" evidence="6">
    <location>
        <begin position="19"/>
        <end position="87"/>
    </location>
</feature>
<dbReference type="Pfam" id="PF00392">
    <property type="entry name" value="GntR"/>
    <property type="match status" value="1"/>
</dbReference>
<dbReference type="InterPro" id="IPR015424">
    <property type="entry name" value="PyrdxlP-dep_Trfase"/>
</dbReference>
<accession>A0A1H3SLF3</accession>
<dbReference type="Proteomes" id="UP000198914">
    <property type="component" value="Unassembled WGS sequence"/>
</dbReference>
<dbReference type="SMART" id="SM00345">
    <property type="entry name" value="HTH_GNTR"/>
    <property type="match status" value="1"/>
</dbReference>
<dbReference type="InterPro" id="IPR004839">
    <property type="entry name" value="Aminotransferase_I/II_large"/>
</dbReference>
<dbReference type="EMBL" id="FNPX01000012">
    <property type="protein sequence ID" value="SDZ38415.1"/>
    <property type="molecule type" value="Genomic_DNA"/>
</dbReference>
<name>A0A1H3SLF3_9RHOB</name>
<keyword evidence="7" id="KW-0808">Transferase</keyword>
<dbReference type="RefSeq" id="WP_092646681.1">
    <property type="nucleotide sequence ID" value="NZ_FNPX01000012.1"/>
</dbReference>
<sequence length="477" mass="51891">MSTITDQNVIHVDFGADERPKYVVLEGAIRAAITRGDLTPGTRLPAVRDLAWRVGVTPGTVARAYSRLTDDGTLDAAVGRGTFVAEAGVRSPIYRELEALEVDSTPHLTGGDSYMVNLLSPHLPSVGQVDLIRRLLGEIAANPPSGLMHYPAHANERLAREAAQHFLDHPALGPLEVDDITLTNGGQHAISLVMQAVLTGRRPAVLVEDLTYPGFRRVAEMLRADVIPVATDAEGIIPEALEAATRNADAQLLCTSPDVHNPTCTMTPESRRRQIVEVARASNIQILEDDCYQMERSELPTYRLMAPERTWHISSIAKTISPALRLGFAMAPRTHRISLRRAAEYSSFGMATPMSDLAARLLVDPALPGLMADTRKVVGTYVRTAAQVLDGFELHCRPDVSFMWLVLPRGWRASSFCRAAEGVGVKLRAAEEYAGRDANAPHAVRMSVNAGVSLASFEDAIRRLRDLLDQPPEGLGV</sequence>
<reference evidence="8" key="1">
    <citation type="submission" date="2016-10" db="EMBL/GenBank/DDBJ databases">
        <authorList>
            <person name="Varghese N."/>
            <person name="Submissions S."/>
        </authorList>
    </citation>
    <scope>NUCLEOTIDE SEQUENCE [LARGE SCALE GENOMIC DNA]</scope>
    <source>
        <strain evidence="8">DSM 100420</strain>
    </source>
</reference>
<dbReference type="Gene3D" id="1.10.10.10">
    <property type="entry name" value="Winged helix-like DNA-binding domain superfamily/Winged helix DNA-binding domain"/>
    <property type="match status" value="1"/>
</dbReference>
<evidence type="ECO:0000313" key="8">
    <source>
        <dbReference type="Proteomes" id="UP000198914"/>
    </source>
</evidence>
<dbReference type="GO" id="GO:0030170">
    <property type="term" value="F:pyridoxal phosphate binding"/>
    <property type="evidence" value="ECO:0007669"/>
    <property type="project" value="InterPro"/>
</dbReference>
<keyword evidence="5" id="KW-0804">Transcription</keyword>
<dbReference type="SUPFAM" id="SSF46785">
    <property type="entry name" value="Winged helix' DNA-binding domain"/>
    <property type="match status" value="1"/>
</dbReference>
<dbReference type="STRING" id="1244108.SAMN05444004_11287"/>
<evidence type="ECO:0000256" key="3">
    <source>
        <dbReference type="ARBA" id="ARBA00023015"/>
    </source>
</evidence>
<dbReference type="Pfam" id="PF00155">
    <property type="entry name" value="Aminotran_1_2"/>
    <property type="match status" value="1"/>
</dbReference>
<dbReference type="InterPro" id="IPR015421">
    <property type="entry name" value="PyrdxlP-dep_Trfase_major"/>
</dbReference>
<dbReference type="OrthoDB" id="9804020at2"/>
<dbReference type="InterPro" id="IPR051446">
    <property type="entry name" value="HTH_trans_reg/aminotransferase"/>
</dbReference>
<dbReference type="PANTHER" id="PTHR46577">
    <property type="entry name" value="HTH-TYPE TRANSCRIPTIONAL REGULATORY PROTEIN GABR"/>
    <property type="match status" value="1"/>
</dbReference>
<keyword evidence="7" id="KW-0032">Aminotransferase</keyword>
<dbReference type="InterPro" id="IPR000524">
    <property type="entry name" value="Tscrpt_reg_HTH_GntR"/>
</dbReference>
<organism evidence="7 8">
    <name type="scientific">Jannaschia faecimaris</name>
    <dbReference type="NCBI Taxonomy" id="1244108"/>
    <lineage>
        <taxon>Bacteria</taxon>
        <taxon>Pseudomonadati</taxon>
        <taxon>Pseudomonadota</taxon>
        <taxon>Alphaproteobacteria</taxon>
        <taxon>Rhodobacterales</taxon>
        <taxon>Roseobacteraceae</taxon>
        <taxon>Jannaschia</taxon>
    </lineage>
</organism>
<evidence type="ECO:0000256" key="1">
    <source>
        <dbReference type="ARBA" id="ARBA00005384"/>
    </source>
</evidence>
<dbReference type="CDD" id="cd00609">
    <property type="entry name" value="AAT_like"/>
    <property type="match status" value="1"/>
</dbReference>
<keyword evidence="3" id="KW-0805">Transcription regulation</keyword>
<dbReference type="InterPro" id="IPR036390">
    <property type="entry name" value="WH_DNA-bd_sf"/>
</dbReference>
<protein>
    <submittedName>
        <fullName evidence="7">DNA-binding transcriptional regulator, MocR family, contains an aminotransferase domain</fullName>
    </submittedName>
</protein>
<dbReference type="PROSITE" id="PS50949">
    <property type="entry name" value="HTH_GNTR"/>
    <property type="match status" value="1"/>
</dbReference>
<dbReference type="GO" id="GO:0003700">
    <property type="term" value="F:DNA-binding transcription factor activity"/>
    <property type="evidence" value="ECO:0007669"/>
    <property type="project" value="InterPro"/>
</dbReference>
<dbReference type="InterPro" id="IPR036388">
    <property type="entry name" value="WH-like_DNA-bd_sf"/>
</dbReference>
<dbReference type="GO" id="GO:0008483">
    <property type="term" value="F:transaminase activity"/>
    <property type="evidence" value="ECO:0007669"/>
    <property type="project" value="UniProtKB-KW"/>
</dbReference>
<dbReference type="CDD" id="cd07377">
    <property type="entry name" value="WHTH_GntR"/>
    <property type="match status" value="1"/>
</dbReference>
<dbReference type="SUPFAM" id="SSF53383">
    <property type="entry name" value="PLP-dependent transferases"/>
    <property type="match status" value="1"/>
</dbReference>
<evidence type="ECO:0000313" key="7">
    <source>
        <dbReference type="EMBL" id="SDZ38415.1"/>
    </source>
</evidence>
<keyword evidence="4 7" id="KW-0238">DNA-binding</keyword>
<keyword evidence="2" id="KW-0663">Pyridoxal phosphate</keyword>
<evidence type="ECO:0000259" key="6">
    <source>
        <dbReference type="PROSITE" id="PS50949"/>
    </source>
</evidence>
<dbReference type="GO" id="GO:0003677">
    <property type="term" value="F:DNA binding"/>
    <property type="evidence" value="ECO:0007669"/>
    <property type="project" value="UniProtKB-KW"/>
</dbReference>
<evidence type="ECO:0000256" key="2">
    <source>
        <dbReference type="ARBA" id="ARBA00022898"/>
    </source>
</evidence>
<dbReference type="PANTHER" id="PTHR46577:SF1">
    <property type="entry name" value="HTH-TYPE TRANSCRIPTIONAL REGULATORY PROTEIN GABR"/>
    <property type="match status" value="1"/>
</dbReference>